<name>A0A1G4Z504_9ACTN</name>
<organism evidence="2 3">
    <name type="scientific">Klenkia marina</name>
    <dbReference type="NCBI Taxonomy" id="1960309"/>
    <lineage>
        <taxon>Bacteria</taxon>
        <taxon>Bacillati</taxon>
        <taxon>Actinomycetota</taxon>
        <taxon>Actinomycetes</taxon>
        <taxon>Geodermatophilales</taxon>
        <taxon>Geodermatophilaceae</taxon>
        <taxon>Klenkia</taxon>
    </lineage>
</organism>
<keyword evidence="3" id="KW-1185">Reference proteome</keyword>
<sequence length="116" mass="13073">MCESESMGTNRRYPEAGAQRAQQRRLEEARSRGELATLTDEQLQLTTRVVSIAPERGPMWALAWLKFGDTDIRCTVQVKRWTSDAVGVELKVGEDKLRCWVWQGAVERVDGAALPP</sequence>
<gene>
    <name evidence="2" type="ORF">SAMN03159343_4079</name>
</gene>
<evidence type="ECO:0000256" key="1">
    <source>
        <dbReference type="SAM" id="MobiDB-lite"/>
    </source>
</evidence>
<dbReference type="Proteomes" id="UP000198981">
    <property type="component" value="Unassembled WGS sequence"/>
</dbReference>
<protein>
    <submittedName>
        <fullName evidence="2">Uncharacterized protein</fullName>
    </submittedName>
</protein>
<reference evidence="3" key="1">
    <citation type="submission" date="2016-10" db="EMBL/GenBank/DDBJ databases">
        <authorList>
            <person name="Varghese N."/>
            <person name="Submissions S."/>
        </authorList>
    </citation>
    <scope>NUCLEOTIDE SEQUENCE [LARGE SCALE GENOMIC DNA]</scope>
    <source>
        <strain evidence="3">DSM 45722</strain>
    </source>
</reference>
<feature type="region of interest" description="Disordered" evidence="1">
    <location>
        <begin position="1"/>
        <end position="31"/>
    </location>
</feature>
<proteinExistence type="predicted"/>
<dbReference type="EMBL" id="FMUH01000009">
    <property type="protein sequence ID" value="SCX60348.1"/>
    <property type="molecule type" value="Genomic_DNA"/>
</dbReference>
<accession>A0A1G4Z504</accession>
<dbReference type="AlphaFoldDB" id="A0A1G4Z504"/>
<evidence type="ECO:0000313" key="2">
    <source>
        <dbReference type="EMBL" id="SCX60348.1"/>
    </source>
</evidence>
<evidence type="ECO:0000313" key="3">
    <source>
        <dbReference type="Proteomes" id="UP000198981"/>
    </source>
</evidence>